<dbReference type="Proteomes" id="UP000289738">
    <property type="component" value="Chromosome A03"/>
</dbReference>
<protein>
    <recommendedName>
        <fullName evidence="3">Reverse transcriptase zinc-binding domain-containing protein</fullName>
    </recommendedName>
</protein>
<dbReference type="AlphaFoldDB" id="A0A445E2N5"/>
<proteinExistence type="predicted"/>
<evidence type="ECO:0008006" key="3">
    <source>
        <dbReference type="Google" id="ProtNLM"/>
    </source>
</evidence>
<keyword evidence="2" id="KW-1185">Reference proteome</keyword>
<name>A0A445E2N5_ARAHY</name>
<organism evidence="1 2">
    <name type="scientific">Arachis hypogaea</name>
    <name type="common">Peanut</name>
    <dbReference type="NCBI Taxonomy" id="3818"/>
    <lineage>
        <taxon>Eukaryota</taxon>
        <taxon>Viridiplantae</taxon>
        <taxon>Streptophyta</taxon>
        <taxon>Embryophyta</taxon>
        <taxon>Tracheophyta</taxon>
        <taxon>Spermatophyta</taxon>
        <taxon>Magnoliopsida</taxon>
        <taxon>eudicotyledons</taxon>
        <taxon>Gunneridae</taxon>
        <taxon>Pentapetalae</taxon>
        <taxon>rosids</taxon>
        <taxon>fabids</taxon>
        <taxon>Fabales</taxon>
        <taxon>Fabaceae</taxon>
        <taxon>Papilionoideae</taxon>
        <taxon>50 kb inversion clade</taxon>
        <taxon>dalbergioids sensu lato</taxon>
        <taxon>Dalbergieae</taxon>
        <taxon>Pterocarpus clade</taxon>
        <taxon>Arachis</taxon>
    </lineage>
</organism>
<evidence type="ECO:0000313" key="2">
    <source>
        <dbReference type="Proteomes" id="UP000289738"/>
    </source>
</evidence>
<gene>
    <name evidence="1" type="ORF">Ahy_A03g016241</name>
</gene>
<evidence type="ECO:0000313" key="1">
    <source>
        <dbReference type="EMBL" id="RYR69681.1"/>
    </source>
</evidence>
<accession>A0A445E2N5</accession>
<sequence>MSLIISKISTKKRNLSRISDEAEIRKALFSIGSLKVPGSDGFPALLYKNNWDLMKEKVEGEGVLRQLALEPDIDINSLVWEWTDNRGGWNTVKLRRNLPESTVQKITTMLPPSQDREDDRGSWKHTLDGDFSVASTYKALNNGTKPTRNLWMHLWDWKGPQRVKTFFWVAMHGNTLTN</sequence>
<reference evidence="1 2" key="1">
    <citation type="submission" date="2019-01" db="EMBL/GenBank/DDBJ databases">
        <title>Sequencing of cultivated peanut Arachis hypogaea provides insights into genome evolution and oil improvement.</title>
        <authorList>
            <person name="Chen X."/>
        </authorList>
    </citation>
    <scope>NUCLEOTIDE SEQUENCE [LARGE SCALE GENOMIC DNA]</scope>
    <source>
        <strain evidence="2">cv. Fuhuasheng</strain>
        <tissue evidence="1">Leaves</tissue>
    </source>
</reference>
<dbReference type="EMBL" id="SDMP01000003">
    <property type="protein sequence ID" value="RYR69681.1"/>
    <property type="molecule type" value="Genomic_DNA"/>
</dbReference>
<comment type="caution">
    <text evidence="1">The sequence shown here is derived from an EMBL/GenBank/DDBJ whole genome shotgun (WGS) entry which is preliminary data.</text>
</comment>